<dbReference type="EnsemblMetazoa" id="GBRI005975-RA">
    <property type="protein sequence ID" value="GBRI005975-PA"/>
    <property type="gene ID" value="GBRI005975"/>
</dbReference>
<organism evidence="3 4">
    <name type="scientific">Glossina brevipalpis</name>
    <dbReference type="NCBI Taxonomy" id="37001"/>
    <lineage>
        <taxon>Eukaryota</taxon>
        <taxon>Metazoa</taxon>
        <taxon>Ecdysozoa</taxon>
        <taxon>Arthropoda</taxon>
        <taxon>Hexapoda</taxon>
        <taxon>Insecta</taxon>
        <taxon>Pterygota</taxon>
        <taxon>Neoptera</taxon>
        <taxon>Endopterygota</taxon>
        <taxon>Diptera</taxon>
        <taxon>Brachycera</taxon>
        <taxon>Muscomorpha</taxon>
        <taxon>Hippoboscoidea</taxon>
        <taxon>Glossinidae</taxon>
        <taxon>Glossina</taxon>
    </lineage>
</organism>
<dbReference type="SUPFAM" id="SSF52058">
    <property type="entry name" value="L domain-like"/>
    <property type="match status" value="1"/>
</dbReference>
<dbReference type="InterPro" id="IPR050614">
    <property type="entry name" value="Synaptic_Scaffolding_LAP-MAGUK"/>
</dbReference>
<comment type="subcellular location">
    <subcellularLocation>
        <location evidence="1">Membrane</location>
    </subcellularLocation>
</comment>
<dbReference type="Pfam" id="PF00560">
    <property type="entry name" value="LRR_1"/>
    <property type="match status" value="1"/>
</dbReference>
<evidence type="ECO:0000313" key="4">
    <source>
        <dbReference type="Proteomes" id="UP000091820"/>
    </source>
</evidence>
<dbReference type="GO" id="GO:0016323">
    <property type="term" value="C:basolateral plasma membrane"/>
    <property type="evidence" value="ECO:0007669"/>
    <property type="project" value="TreeGrafter"/>
</dbReference>
<dbReference type="GO" id="GO:0043113">
    <property type="term" value="P:receptor clustering"/>
    <property type="evidence" value="ECO:0007669"/>
    <property type="project" value="TreeGrafter"/>
</dbReference>
<keyword evidence="2" id="KW-0472">Membrane</keyword>
<dbReference type="GO" id="GO:0097120">
    <property type="term" value="P:receptor localization to synapse"/>
    <property type="evidence" value="ECO:0007669"/>
    <property type="project" value="TreeGrafter"/>
</dbReference>
<evidence type="ECO:0000256" key="1">
    <source>
        <dbReference type="ARBA" id="ARBA00004370"/>
    </source>
</evidence>
<dbReference type="GO" id="GO:0019901">
    <property type="term" value="F:protein kinase binding"/>
    <property type="evidence" value="ECO:0007669"/>
    <property type="project" value="TreeGrafter"/>
</dbReference>
<evidence type="ECO:0000256" key="2">
    <source>
        <dbReference type="ARBA" id="ARBA00023136"/>
    </source>
</evidence>
<dbReference type="PROSITE" id="PS00018">
    <property type="entry name" value="EF_HAND_1"/>
    <property type="match status" value="1"/>
</dbReference>
<keyword evidence="4" id="KW-1185">Reference proteome</keyword>
<reference evidence="4" key="1">
    <citation type="submission" date="2014-03" db="EMBL/GenBank/DDBJ databases">
        <authorList>
            <person name="Aksoy S."/>
            <person name="Warren W."/>
            <person name="Wilson R.K."/>
        </authorList>
    </citation>
    <scope>NUCLEOTIDE SEQUENCE [LARGE SCALE GENOMIC DNA]</scope>
    <source>
        <strain evidence="4">IAEA</strain>
    </source>
</reference>
<dbReference type="VEuPathDB" id="VectorBase:GBRI005975"/>
<dbReference type="Gene3D" id="3.80.10.10">
    <property type="entry name" value="Ribonuclease Inhibitor"/>
    <property type="match status" value="1"/>
</dbReference>
<dbReference type="Proteomes" id="UP000091820">
    <property type="component" value="Unassembled WGS sequence"/>
</dbReference>
<reference evidence="3" key="2">
    <citation type="submission" date="2020-05" db="UniProtKB">
        <authorList>
            <consortium name="EnsemblMetazoa"/>
        </authorList>
    </citation>
    <scope>IDENTIFICATION</scope>
    <source>
        <strain evidence="3">IAEA</strain>
    </source>
</reference>
<sequence>MSSLMYNFFRLHRLRKLGLSDNEIGRLPPDIQHFENLVELDVSRNGLIESREVSKLPSLFGIQLDLSVLSFNNNTKFGEHEKIKNKSILKCVQIRFQQPQLWGTIFVLETSILVIDWQHCNLAALQLRTSVIWQHSRLAAQQLGTTFGYHFFGTSFPIGTIFPLGCSATWRHCNLLALQLGGTATWRRCNLAALQLGSTATRQHSNLIPLQLLGIEANMANMTEIFYVELAKLFTNLTLLIMKIYSVSLEEAEVINHDFECK</sequence>
<dbReference type="GO" id="GO:0045197">
    <property type="term" value="P:establishment or maintenance of epithelial cell apical/basal polarity"/>
    <property type="evidence" value="ECO:0007669"/>
    <property type="project" value="TreeGrafter"/>
</dbReference>
<name>A0A1A9W4H3_9MUSC</name>
<dbReference type="InterPro" id="IPR032675">
    <property type="entry name" value="LRR_dom_sf"/>
</dbReference>
<dbReference type="PANTHER" id="PTHR23119">
    <property type="entry name" value="DISCS LARGE"/>
    <property type="match status" value="1"/>
</dbReference>
<accession>A0A1A9W4H3</accession>
<evidence type="ECO:0000313" key="3">
    <source>
        <dbReference type="EnsemblMetazoa" id="GBRI005975-PA"/>
    </source>
</evidence>
<dbReference type="InterPro" id="IPR018247">
    <property type="entry name" value="EF_Hand_1_Ca_BS"/>
</dbReference>
<dbReference type="STRING" id="37001.A0A1A9W4H3"/>
<dbReference type="GO" id="GO:0098609">
    <property type="term" value="P:cell-cell adhesion"/>
    <property type="evidence" value="ECO:0007669"/>
    <property type="project" value="TreeGrafter"/>
</dbReference>
<dbReference type="GO" id="GO:0030054">
    <property type="term" value="C:cell junction"/>
    <property type="evidence" value="ECO:0007669"/>
    <property type="project" value="TreeGrafter"/>
</dbReference>
<dbReference type="PANTHER" id="PTHR23119:SF51">
    <property type="entry name" value="DISKS LARGE 1 TUMOR SUPPRESSOR PROTEIN"/>
    <property type="match status" value="1"/>
</dbReference>
<dbReference type="AlphaFoldDB" id="A0A1A9W4H3"/>
<protein>
    <submittedName>
        <fullName evidence="3">Uncharacterized protein</fullName>
    </submittedName>
</protein>
<proteinExistence type="predicted"/>
<dbReference type="InterPro" id="IPR001611">
    <property type="entry name" value="Leu-rich_rpt"/>
</dbReference>